<sequence length="109" mass="11241">MADATRIPSLPASSWRRLAAMLAALLFFVAAVLPPLLVFLAAALHHGGARGTTAVADAMRWSGAQGRGGATGDAGPWPQGGQQTRRDGGVPARSNLGMADLAPLPCWLR</sequence>
<dbReference type="EMBL" id="GBRH01174078">
    <property type="protein sequence ID" value="JAE23818.1"/>
    <property type="molecule type" value="Transcribed_RNA"/>
</dbReference>
<dbReference type="AlphaFoldDB" id="A0A0A9GTD3"/>
<organism evidence="3">
    <name type="scientific">Arundo donax</name>
    <name type="common">Giant reed</name>
    <name type="synonym">Donax arundinaceus</name>
    <dbReference type="NCBI Taxonomy" id="35708"/>
    <lineage>
        <taxon>Eukaryota</taxon>
        <taxon>Viridiplantae</taxon>
        <taxon>Streptophyta</taxon>
        <taxon>Embryophyta</taxon>
        <taxon>Tracheophyta</taxon>
        <taxon>Spermatophyta</taxon>
        <taxon>Magnoliopsida</taxon>
        <taxon>Liliopsida</taxon>
        <taxon>Poales</taxon>
        <taxon>Poaceae</taxon>
        <taxon>PACMAD clade</taxon>
        <taxon>Arundinoideae</taxon>
        <taxon>Arundineae</taxon>
        <taxon>Arundo</taxon>
    </lineage>
</organism>
<keyword evidence="2" id="KW-0472">Membrane</keyword>
<evidence type="ECO:0000256" key="1">
    <source>
        <dbReference type="SAM" id="MobiDB-lite"/>
    </source>
</evidence>
<evidence type="ECO:0000256" key="2">
    <source>
        <dbReference type="SAM" id="Phobius"/>
    </source>
</evidence>
<name>A0A0A9GTD3_ARUDO</name>
<keyword evidence="2" id="KW-0812">Transmembrane</keyword>
<reference evidence="3" key="2">
    <citation type="journal article" date="2015" name="Data Brief">
        <title>Shoot transcriptome of the giant reed, Arundo donax.</title>
        <authorList>
            <person name="Barrero R.A."/>
            <person name="Guerrero F.D."/>
            <person name="Moolhuijzen P."/>
            <person name="Goolsby J.A."/>
            <person name="Tidwell J."/>
            <person name="Bellgard S.E."/>
            <person name="Bellgard M.I."/>
        </authorList>
    </citation>
    <scope>NUCLEOTIDE SEQUENCE</scope>
    <source>
        <tissue evidence="3">Shoot tissue taken approximately 20 cm above the soil surface</tissue>
    </source>
</reference>
<proteinExistence type="predicted"/>
<protein>
    <submittedName>
        <fullName evidence="3">Uncharacterized protein</fullName>
    </submittedName>
</protein>
<feature type="transmembrane region" description="Helical" evidence="2">
    <location>
        <begin position="20"/>
        <end position="44"/>
    </location>
</feature>
<feature type="region of interest" description="Disordered" evidence="1">
    <location>
        <begin position="60"/>
        <end position="97"/>
    </location>
</feature>
<keyword evidence="2" id="KW-1133">Transmembrane helix</keyword>
<reference evidence="3" key="1">
    <citation type="submission" date="2014-09" db="EMBL/GenBank/DDBJ databases">
        <authorList>
            <person name="Magalhaes I.L.F."/>
            <person name="Oliveira U."/>
            <person name="Santos F.R."/>
            <person name="Vidigal T.H.D.A."/>
            <person name="Brescovit A.D."/>
            <person name="Santos A.J."/>
        </authorList>
    </citation>
    <scope>NUCLEOTIDE SEQUENCE</scope>
    <source>
        <tissue evidence="3">Shoot tissue taken approximately 20 cm above the soil surface</tissue>
    </source>
</reference>
<evidence type="ECO:0000313" key="3">
    <source>
        <dbReference type="EMBL" id="JAE23818.1"/>
    </source>
</evidence>
<accession>A0A0A9GTD3</accession>